<dbReference type="GO" id="GO:0000976">
    <property type="term" value="F:transcription cis-regulatory region binding"/>
    <property type="evidence" value="ECO:0007669"/>
    <property type="project" value="TreeGrafter"/>
</dbReference>
<dbReference type="KEGG" id="pprf:DPRO_3991"/>
<keyword evidence="4" id="KW-0804">Transcription</keyword>
<name>A0A2C8FEI8_9BACT</name>
<organism evidence="6 7">
    <name type="scientific">Pseudodesulfovibrio profundus</name>
    <dbReference type="NCBI Taxonomy" id="57320"/>
    <lineage>
        <taxon>Bacteria</taxon>
        <taxon>Pseudomonadati</taxon>
        <taxon>Thermodesulfobacteriota</taxon>
        <taxon>Desulfovibrionia</taxon>
        <taxon>Desulfovibrionales</taxon>
        <taxon>Desulfovibrionaceae</taxon>
    </lineage>
</organism>
<dbReference type="GO" id="GO:0003700">
    <property type="term" value="F:DNA-binding transcription factor activity"/>
    <property type="evidence" value="ECO:0007669"/>
    <property type="project" value="InterPro"/>
</dbReference>
<dbReference type="InterPro" id="IPR000847">
    <property type="entry name" value="LysR_HTH_N"/>
</dbReference>
<keyword evidence="2" id="KW-0805">Transcription regulation</keyword>
<keyword evidence="7" id="KW-1185">Reference proteome</keyword>
<dbReference type="EMBL" id="LT907975">
    <property type="protein sequence ID" value="SOB60910.1"/>
    <property type="molecule type" value="Genomic_DNA"/>
</dbReference>
<evidence type="ECO:0000256" key="2">
    <source>
        <dbReference type="ARBA" id="ARBA00023015"/>
    </source>
</evidence>
<comment type="similarity">
    <text evidence="1">Belongs to the LysR transcriptional regulatory family.</text>
</comment>
<dbReference type="InterPro" id="IPR036390">
    <property type="entry name" value="WH_DNA-bd_sf"/>
</dbReference>
<dbReference type="SUPFAM" id="SSF46785">
    <property type="entry name" value="Winged helix' DNA-binding domain"/>
    <property type="match status" value="1"/>
</dbReference>
<proteinExistence type="inferred from homology"/>
<dbReference type="Gene3D" id="3.40.190.290">
    <property type="match status" value="1"/>
</dbReference>
<dbReference type="Gene3D" id="1.10.10.10">
    <property type="entry name" value="Winged helix-like DNA-binding domain superfamily/Winged helix DNA-binding domain"/>
    <property type="match status" value="1"/>
</dbReference>
<dbReference type="PANTHER" id="PTHR30126:SF64">
    <property type="entry name" value="HTH-TYPE TRANSCRIPTIONAL REGULATOR CITR"/>
    <property type="match status" value="1"/>
</dbReference>
<sequence length="270" mass="29610">MFLSQPTISSHVANLEEQLGVRLFDRLGRKVIPTQAGHVLYRGAVAIFENLDQAKASIELLRDKVVGELIIGCSTIPSLTIVPDVLSGFSAKYPDVSFSINTLDSSEIMKRVSDGEFPVGIVGQEPDDDQLESYLMSEDEVVVVASPNAPWSDSGTVSLDALTAMPWVMREKGSGTRNVLENALIKAGMTLKDLNIRCQVNGTCETIAHTINGVGVSITSLAASKHLIDSGRLIRLQVPELEGQRQFYLIYHHGRHMFPALKTFIEYIKN</sequence>
<dbReference type="Proteomes" id="UP000219215">
    <property type="component" value="Chromosome DPRO"/>
</dbReference>
<keyword evidence="3" id="KW-0238">DNA-binding</keyword>
<accession>A0A2C8FEI8</accession>
<feature type="domain" description="HTH lysR-type" evidence="5">
    <location>
        <begin position="1"/>
        <end position="34"/>
    </location>
</feature>
<gene>
    <name evidence="6" type="ORF">DPRO_3991</name>
</gene>
<dbReference type="SUPFAM" id="SSF53850">
    <property type="entry name" value="Periplasmic binding protein-like II"/>
    <property type="match status" value="1"/>
</dbReference>
<dbReference type="Pfam" id="PF00126">
    <property type="entry name" value="HTH_1"/>
    <property type="match status" value="1"/>
</dbReference>
<dbReference type="AlphaFoldDB" id="A0A2C8FEI8"/>
<evidence type="ECO:0000313" key="6">
    <source>
        <dbReference type="EMBL" id="SOB60910.1"/>
    </source>
</evidence>
<dbReference type="Pfam" id="PF03466">
    <property type="entry name" value="LysR_substrate"/>
    <property type="match status" value="1"/>
</dbReference>
<reference evidence="7" key="1">
    <citation type="submission" date="2017-09" db="EMBL/GenBank/DDBJ databases">
        <authorList>
            <person name="Regsiter A."/>
            <person name="William W."/>
        </authorList>
    </citation>
    <scope>NUCLEOTIDE SEQUENCE [LARGE SCALE GENOMIC DNA]</scope>
    <source>
        <strain evidence="7">500-1</strain>
    </source>
</reference>
<dbReference type="PROSITE" id="PS50931">
    <property type="entry name" value="HTH_LYSR"/>
    <property type="match status" value="1"/>
</dbReference>
<evidence type="ECO:0000256" key="1">
    <source>
        <dbReference type="ARBA" id="ARBA00009437"/>
    </source>
</evidence>
<evidence type="ECO:0000259" key="5">
    <source>
        <dbReference type="PROSITE" id="PS50931"/>
    </source>
</evidence>
<evidence type="ECO:0000313" key="7">
    <source>
        <dbReference type="Proteomes" id="UP000219215"/>
    </source>
</evidence>
<dbReference type="InterPro" id="IPR005119">
    <property type="entry name" value="LysR_subst-bd"/>
</dbReference>
<evidence type="ECO:0000256" key="4">
    <source>
        <dbReference type="ARBA" id="ARBA00023163"/>
    </source>
</evidence>
<dbReference type="InterPro" id="IPR036388">
    <property type="entry name" value="WH-like_DNA-bd_sf"/>
</dbReference>
<evidence type="ECO:0000256" key="3">
    <source>
        <dbReference type="ARBA" id="ARBA00023125"/>
    </source>
</evidence>
<dbReference type="PANTHER" id="PTHR30126">
    <property type="entry name" value="HTH-TYPE TRANSCRIPTIONAL REGULATOR"/>
    <property type="match status" value="1"/>
</dbReference>
<protein>
    <submittedName>
        <fullName evidence="6">Transcriptional regulator, LysR family</fullName>
    </submittedName>
</protein>